<dbReference type="KEGG" id="dci:103507962"/>
<dbReference type="InterPro" id="IPR057508">
    <property type="entry name" value="SHCBP-like_N"/>
</dbReference>
<dbReference type="PaxDb" id="121845-A0A3Q0IQB8"/>
<proteinExistence type="predicted"/>
<dbReference type="CTD" id="35298"/>
<dbReference type="PANTHER" id="PTHR14695">
    <property type="entry name" value="SHC SH2-DOMAIN BINDING PROTEIN 1-RELATED"/>
    <property type="match status" value="1"/>
</dbReference>
<evidence type="ECO:0000259" key="1">
    <source>
        <dbReference type="Pfam" id="PF23762"/>
    </source>
</evidence>
<dbReference type="RefSeq" id="XP_026678486.1">
    <property type="nucleotide sequence ID" value="XM_026822685.1"/>
</dbReference>
<keyword evidence="2" id="KW-1185">Reference proteome</keyword>
<dbReference type="AlphaFoldDB" id="A0A3Q0IQB8"/>
<dbReference type="InterPro" id="IPR045140">
    <property type="entry name" value="SHCBP1-like"/>
</dbReference>
<dbReference type="PANTHER" id="PTHR14695:SF4">
    <property type="entry name" value="PROTEIN NESSUN DORMA"/>
    <property type="match status" value="1"/>
</dbReference>
<dbReference type="OMA" id="LCEGHIA"/>
<gene>
    <name evidence="3" type="primary">LOC103507962</name>
</gene>
<name>A0A3Q0IQB8_DIACI</name>
<evidence type="ECO:0000313" key="2">
    <source>
        <dbReference type="Proteomes" id="UP000079169"/>
    </source>
</evidence>
<sequence>MKLHVFNKSIDERYEEYQSILLNSHGNEIDKVWKSYLSPVLESAGWDAQWCIPLKLCQFFGILYPQYVLVTVSDIDFDHLQATVNIKEDIPDCKLPDSITEVALYDLLPLLNQDPHISLPLMDITALYLDQYRLFIKHLWWPWDEEETDLVWVDTHLADRLTLYYEMMEGKVLFETGTLIKDLIVEGKSSYEKILELTDTAQTETPEQLSVLMELSARVEAIKKQLAFYAEEVPITEFLGS</sequence>
<protein>
    <submittedName>
        <fullName evidence="3">Protein nessun dorma</fullName>
    </submittedName>
</protein>
<feature type="domain" description="SHC SH2" evidence="1">
    <location>
        <begin position="12"/>
        <end position="228"/>
    </location>
</feature>
<dbReference type="GeneID" id="103507962"/>
<organism evidence="2 3">
    <name type="scientific">Diaphorina citri</name>
    <name type="common">Asian citrus psyllid</name>
    <dbReference type="NCBI Taxonomy" id="121845"/>
    <lineage>
        <taxon>Eukaryota</taxon>
        <taxon>Metazoa</taxon>
        <taxon>Ecdysozoa</taxon>
        <taxon>Arthropoda</taxon>
        <taxon>Hexapoda</taxon>
        <taxon>Insecta</taxon>
        <taxon>Pterygota</taxon>
        <taxon>Neoptera</taxon>
        <taxon>Paraneoptera</taxon>
        <taxon>Hemiptera</taxon>
        <taxon>Sternorrhyncha</taxon>
        <taxon>Psylloidea</taxon>
        <taxon>Psyllidae</taxon>
        <taxon>Diaphorininae</taxon>
        <taxon>Diaphorina</taxon>
    </lineage>
</organism>
<dbReference type="Proteomes" id="UP000079169">
    <property type="component" value="Unplaced"/>
</dbReference>
<dbReference type="STRING" id="121845.A0A3Q0IQB8"/>
<dbReference type="Pfam" id="PF23762">
    <property type="entry name" value="SHCBP_N"/>
    <property type="match status" value="1"/>
</dbReference>
<evidence type="ECO:0000313" key="3">
    <source>
        <dbReference type="RefSeq" id="XP_026678486.1"/>
    </source>
</evidence>
<accession>A0A3Q0IQB8</accession>
<reference evidence="3" key="1">
    <citation type="submission" date="2025-08" db="UniProtKB">
        <authorList>
            <consortium name="RefSeq"/>
        </authorList>
    </citation>
    <scope>IDENTIFICATION</scope>
</reference>